<organism evidence="1 2">
    <name type="scientific">Invertebrate iridescent virus 30</name>
    <dbReference type="NCBI Taxonomy" id="345585"/>
    <lineage>
        <taxon>Viruses</taxon>
        <taxon>Varidnaviria</taxon>
        <taxon>Bamfordvirae</taxon>
        <taxon>Nucleocytoviricota</taxon>
        <taxon>Megaviricetes</taxon>
        <taxon>Pimascovirales</taxon>
        <taxon>Pimascovirales incertae sedis</taxon>
        <taxon>Iridoviridae</taxon>
        <taxon>Betairidovirinae</taxon>
        <taxon>Chloriridovirus</taxon>
        <taxon>Chloriridovirus simulium1</taxon>
        <taxon>Invertebrate iridescent virus 22</taxon>
    </lineage>
</organism>
<proteinExistence type="predicted"/>
<evidence type="ECO:0000313" key="2">
    <source>
        <dbReference type="Proteomes" id="UP000136450"/>
    </source>
</evidence>
<evidence type="ECO:0000313" key="1">
    <source>
        <dbReference type="EMBL" id="CCV02303.1"/>
    </source>
</evidence>
<accession>W8W1S8</accession>
<dbReference type="EMBL" id="HF920636">
    <property type="protein sequence ID" value="CCV02303.1"/>
    <property type="molecule type" value="Genomic_DNA"/>
</dbReference>
<dbReference type="RefSeq" id="YP_009010402.1">
    <property type="nucleotide sequence ID" value="NC_023611.1"/>
</dbReference>
<reference evidence="1 2" key="1">
    <citation type="submission" date="2013-03" db="EMBL/GenBank/DDBJ databases">
        <title>Genomic and evolutionary features of invertebrate iridoviruse.</title>
        <authorList>
            <person name="Piegu B."/>
            <person name="Guizard S."/>
            <person name="Bideshi D."/>
            <person name="Spears T."/>
            <person name="Federici B."/>
            <person name="Bigot Y."/>
        </authorList>
    </citation>
    <scope>NUCLEOTIDE SEQUENCE [LARGE SCALE GENOMIC DNA]</scope>
</reference>
<sequence length="202" mass="23542">MIAAFDLGRKNFAFAIKNKDEFILLKNINLDETNVTKTDLNKLKKDELVNMMASMSLDQPSKIKKKEIVDCILKNKSKTKPKDVGIAMFEVMDNFKDIWDKCNIFLIERQMTINLQALKLSHYLEAYLKIYYPTKKILNYNASKKTKKLGAPTLKTKQDRKKWTIQYASNILYGENLEYFNNLSKQDDVADVICMIESYNIN</sequence>
<dbReference type="Proteomes" id="UP000136450">
    <property type="component" value="Segment"/>
</dbReference>
<gene>
    <name evidence="1" type="primary">108L</name>
    <name evidence="1" type="ORF">IIV30_108L</name>
</gene>
<dbReference type="SUPFAM" id="SSF53098">
    <property type="entry name" value="Ribonuclease H-like"/>
    <property type="match status" value="1"/>
</dbReference>
<dbReference type="GeneID" id="18501302"/>
<name>W8W1S8_9VIRU</name>
<dbReference type="OrthoDB" id="15522at10239"/>
<dbReference type="InterPro" id="IPR012337">
    <property type="entry name" value="RNaseH-like_sf"/>
</dbReference>
<dbReference type="KEGG" id="vg:18501302"/>
<protein>
    <submittedName>
        <fullName evidence="1">RuvC-like Holliday junction resolvase</fullName>
    </submittedName>
</protein>